<dbReference type="AlphaFoldDB" id="A0A934Q3V0"/>
<gene>
    <name evidence="4" type="ORF">JD276_02780</name>
</gene>
<name>A0A934Q3V0_9MICO</name>
<accession>A0A934Q3V0</accession>
<evidence type="ECO:0000256" key="2">
    <source>
        <dbReference type="SAM" id="Phobius"/>
    </source>
</evidence>
<dbReference type="PANTHER" id="PTHR30590:SF2">
    <property type="entry name" value="INNER MEMBRANE PROTEIN"/>
    <property type="match status" value="1"/>
</dbReference>
<feature type="transmembrane region" description="Helical" evidence="2">
    <location>
        <begin position="287"/>
        <end position="310"/>
    </location>
</feature>
<dbReference type="EMBL" id="JAEHOH010000003">
    <property type="protein sequence ID" value="MBK0417960.1"/>
    <property type="molecule type" value="Genomic_DNA"/>
</dbReference>
<keyword evidence="5" id="KW-1185">Reference proteome</keyword>
<dbReference type="InterPro" id="IPR052529">
    <property type="entry name" value="Bact_Transport_Assoc"/>
</dbReference>
<feature type="transmembrane region" description="Helical" evidence="2">
    <location>
        <begin position="153"/>
        <end position="170"/>
    </location>
</feature>
<dbReference type="RefSeq" id="WP_200113700.1">
    <property type="nucleotide sequence ID" value="NZ_JAEHOH010000003.1"/>
</dbReference>
<evidence type="ECO:0000313" key="5">
    <source>
        <dbReference type="Proteomes" id="UP000608530"/>
    </source>
</evidence>
<feature type="transmembrane region" description="Helical" evidence="2">
    <location>
        <begin position="45"/>
        <end position="64"/>
    </location>
</feature>
<sequence length="450" mass="46592">MPASTPDAPTPVPTSATPASTAPTPSAPTSTTPGAAAPRALAPDLARGLMLLLIAVANVSVYLWGHDTPLYTNHPVDGDGIDLVLSVIGILFVDARIYPLFAFLFGYGMVQFAMSRHVRGVRPEAVRSMLWRRHWWLLAFGFAHAALLFAGDILGAYGLAGLVLTAALFWRSDRAVRITAWILLGLFSVAVLLSLAAAAAVGLLLPPEAQALIAGAGTGDGAGGFGDLSNADLLNGIPGYGWALLVRIGLWLVATPATVLALLVPACILLGWLAARHRWLEVPGSRIRLGAVAAWGLAIGTLGAAPPALIHLGVLPALEPVAWGLMPLDQLAGVAGGVGYAALFGALGVRLRGRSPAGVRAIAAVGRRSLSCYLLQSVVFAPLLAAWGFGLGSRIGTAAAFAIALAVWLLSVALAVMLERRGARGPAEALLRRLTYSRFDRAAGEPPISG</sequence>
<evidence type="ECO:0000256" key="1">
    <source>
        <dbReference type="SAM" id="MobiDB-lite"/>
    </source>
</evidence>
<evidence type="ECO:0000313" key="4">
    <source>
        <dbReference type="EMBL" id="MBK0417960.1"/>
    </source>
</evidence>
<protein>
    <submittedName>
        <fullName evidence="4">DUF418 domain-containing protein</fullName>
    </submittedName>
</protein>
<dbReference type="Proteomes" id="UP000608530">
    <property type="component" value="Unassembled WGS sequence"/>
</dbReference>
<feature type="transmembrane region" description="Helical" evidence="2">
    <location>
        <begin position="182"/>
        <end position="205"/>
    </location>
</feature>
<organism evidence="4 5">
    <name type="scientific">Leucobacter chromiisoli</name>
    <dbReference type="NCBI Taxonomy" id="2796471"/>
    <lineage>
        <taxon>Bacteria</taxon>
        <taxon>Bacillati</taxon>
        <taxon>Actinomycetota</taxon>
        <taxon>Actinomycetes</taxon>
        <taxon>Micrococcales</taxon>
        <taxon>Microbacteriaceae</taxon>
        <taxon>Leucobacter</taxon>
    </lineage>
</organism>
<feature type="region of interest" description="Disordered" evidence="1">
    <location>
        <begin position="1"/>
        <end position="36"/>
    </location>
</feature>
<feature type="transmembrane region" description="Helical" evidence="2">
    <location>
        <begin position="370"/>
        <end position="389"/>
    </location>
</feature>
<feature type="transmembrane region" description="Helical" evidence="2">
    <location>
        <begin position="130"/>
        <end position="147"/>
    </location>
</feature>
<dbReference type="InterPro" id="IPR007349">
    <property type="entry name" value="DUF418"/>
</dbReference>
<feature type="domain" description="DUF418" evidence="3">
    <location>
        <begin position="275"/>
        <end position="437"/>
    </location>
</feature>
<dbReference type="Pfam" id="PF04235">
    <property type="entry name" value="DUF418"/>
    <property type="match status" value="1"/>
</dbReference>
<dbReference type="PANTHER" id="PTHR30590">
    <property type="entry name" value="INNER MEMBRANE PROTEIN"/>
    <property type="match status" value="1"/>
</dbReference>
<reference evidence="4" key="1">
    <citation type="submission" date="2020-12" db="EMBL/GenBank/DDBJ databases">
        <title>Leucobacter sp. CAS1, isolated from Chromium sludge.</title>
        <authorList>
            <person name="Xu Z."/>
        </authorList>
    </citation>
    <scope>NUCLEOTIDE SEQUENCE</scope>
    <source>
        <strain evidence="4">CSA1</strain>
    </source>
</reference>
<proteinExistence type="predicted"/>
<keyword evidence="2" id="KW-0472">Membrane</keyword>
<feature type="transmembrane region" description="Helical" evidence="2">
    <location>
        <begin position="248"/>
        <end position="275"/>
    </location>
</feature>
<feature type="transmembrane region" description="Helical" evidence="2">
    <location>
        <begin position="84"/>
        <end position="110"/>
    </location>
</feature>
<evidence type="ECO:0000259" key="3">
    <source>
        <dbReference type="Pfam" id="PF04235"/>
    </source>
</evidence>
<feature type="transmembrane region" description="Helical" evidence="2">
    <location>
        <begin position="395"/>
        <end position="418"/>
    </location>
</feature>
<feature type="transmembrane region" description="Helical" evidence="2">
    <location>
        <begin position="330"/>
        <end position="349"/>
    </location>
</feature>
<keyword evidence="2" id="KW-0812">Transmembrane</keyword>
<comment type="caution">
    <text evidence="4">The sequence shown here is derived from an EMBL/GenBank/DDBJ whole genome shotgun (WGS) entry which is preliminary data.</text>
</comment>
<keyword evidence="2" id="KW-1133">Transmembrane helix</keyword>